<organism evidence="2 3">
    <name type="scientific">Macrococcoides goetzii</name>
    <dbReference type="NCBI Taxonomy" id="1891097"/>
    <lineage>
        <taxon>Bacteria</taxon>
        <taxon>Bacillati</taxon>
        <taxon>Bacillota</taxon>
        <taxon>Bacilli</taxon>
        <taxon>Bacillales</taxon>
        <taxon>Staphylococcaceae</taxon>
        <taxon>Macrococcoides</taxon>
    </lineage>
</organism>
<dbReference type="AlphaFoldDB" id="A0A2G5NT33"/>
<accession>A0A2G5NT33</accession>
<evidence type="ECO:0000313" key="2">
    <source>
        <dbReference type="EMBL" id="RAI82461.1"/>
    </source>
</evidence>
<feature type="transmembrane region" description="Helical" evidence="1">
    <location>
        <begin position="53"/>
        <end position="72"/>
    </location>
</feature>
<keyword evidence="1" id="KW-0812">Transmembrane</keyword>
<evidence type="ECO:0000256" key="1">
    <source>
        <dbReference type="SAM" id="Phobius"/>
    </source>
</evidence>
<feature type="transmembrane region" description="Helical" evidence="1">
    <location>
        <begin position="124"/>
        <end position="143"/>
    </location>
</feature>
<proteinExistence type="predicted"/>
<keyword evidence="3" id="KW-1185">Reference proteome</keyword>
<keyword evidence="1" id="KW-0472">Membrane</keyword>
<gene>
    <name evidence="2" type="ORF">BFS35_001895</name>
</gene>
<keyword evidence="1" id="KW-1133">Transmembrane helix</keyword>
<feature type="transmembrane region" description="Helical" evidence="1">
    <location>
        <begin position="12"/>
        <end position="33"/>
    </location>
</feature>
<sequence>MRYSLFRFIDFFEICILYIVCFISNTLLMNIQIFNLSNSFILQSFLQSLSEYYYITLILFSFIIIIFHYQFLGRKKTEVFCRILVGDTMIQIIKRYILDSVCILLIAFLISLVLNIYLKIDVKGNLYLIFIFVTYIIISAGQVKQNENF</sequence>
<feature type="transmembrane region" description="Helical" evidence="1">
    <location>
        <begin position="96"/>
        <end position="118"/>
    </location>
</feature>
<evidence type="ECO:0008006" key="4">
    <source>
        <dbReference type="Google" id="ProtNLM"/>
    </source>
</evidence>
<protein>
    <recommendedName>
        <fullName evidence="4">ABC transporter permease</fullName>
    </recommendedName>
</protein>
<reference evidence="2 3" key="1">
    <citation type="journal article" date="2018" name="Front. Microbiol.">
        <title>Description and Comparative Genomics of Macrococcus caseolyticus subsp. hominis subsp. nov., Macrococcus goetzii sp. nov., Macrococcus epidermidis sp. nov., and Macrococcus bohemicus sp. nov., Novel Macrococci From Human Clinical Material With Virulence Potential and Suspected Uptake of Foreign DNA by Natural Transformation.</title>
        <authorList>
            <person name="Maslanova I."/>
            <person name="Wertheimer Z."/>
            <person name="Sedlacek I."/>
            <person name="Svec P."/>
            <person name="Indrakova A."/>
            <person name="Kovarovic V."/>
            <person name="Schumann P."/>
            <person name="Sproer C."/>
            <person name="Kralova S."/>
            <person name="Sedo O."/>
            <person name="Kristofova L."/>
            <person name="Vrbovska V."/>
            <person name="Fuzik T."/>
            <person name="Petras P."/>
            <person name="Zdrahal Z."/>
            <person name="Ruzickova V."/>
            <person name="Doskar J."/>
            <person name="Pantucek R."/>
        </authorList>
    </citation>
    <scope>NUCLEOTIDE SEQUENCE [LARGE SCALE GENOMIC DNA]</scope>
    <source>
        <strain evidence="2 3">CCM 4927</strain>
    </source>
</reference>
<comment type="caution">
    <text evidence="2">The sequence shown here is derived from an EMBL/GenBank/DDBJ whole genome shotgun (WGS) entry which is preliminary data.</text>
</comment>
<dbReference type="Proteomes" id="UP000229523">
    <property type="component" value="Unassembled WGS sequence"/>
</dbReference>
<evidence type="ECO:0000313" key="3">
    <source>
        <dbReference type="Proteomes" id="UP000229523"/>
    </source>
</evidence>
<dbReference type="EMBL" id="MJBI02000001">
    <property type="protein sequence ID" value="RAI82461.1"/>
    <property type="molecule type" value="Genomic_DNA"/>
</dbReference>
<name>A0A2G5NT33_9STAP</name>